<evidence type="ECO:0000256" key="10">
    <source>
        <dbReference type="RuleBase" id="RU365097"/>
    </source>
</evidence>
<evidence type="ECO:0000256" key="4">
    <source>
        <dbReference type="ARBA" id="ARBA00022475"/>
    </source>
</evidence>
<feature type="transmembrane region" description="Helical" evidence="9">
    <location>
        <begin position="41"/>
        <end position="63"/>
    </location>
</feature>
<dbReference type="EMBL" id="CP013614">
    <property type="protein sequence ID" value="ALS00004.1"/>
    <property type="molecule type" value="Genomic_DNA"/>
</dbReference>
<dbReference type="InterPro" id="IPR035906">
    <property type="entry name" value="MetI-like_sf"/>
</dbReference>
<evidence type="ECO:0000259" key="11">
    <source>
        <dbReference type="PROSITE" id="PS50928"/>
    </source>
</evidence>
<accession>A0A0S3K6U6</accession>
<evidence type="ECO:0000256" key="5">
    <source>
        <dbReference type="ARBA" id="ARBA00022505"/>
    </source>
</evidence>
<keyword evidence="14" id="KW-1185">Reference proteome</keyword>
<dbReference type="Gene3D" id="1.10.3720.10">
    <property type="entry name" value="MetI-like"/>
    <property type="match status" value="1"/>
</dbReference>
<feature type="transmembrane region" description="Helical" evidence="9">
    <location>
        <begin position="75"/>
        <end position="98"/>
    </location>
</feature>
<evidence type="ECO:0000256" key="8">
    <source>
        <dbReference type="ARBA" id="ARBA00023136"/>
    </source>
</evidence>
<evidence type="ECO:0000256" key="6">
    <source>
        <dbReference type="ARBA" id="ARBA00022692"/>
    </source>
</evidence>
<keyword evidence="7 9" id="KW-1133">Transmembrane helix</keyword>
<name>A0A0S3K6U6_9ENTE</name>
<evidence type="ECO:0000313" key="12">
    <source>
        <dbReference type="EMBL" id="ALS00004.1"/>
    </source>
</evidence>
<keyword evidence="4 10" id="KW-1003">Cell membrane</keyword>
<evidence type="ECO:0000256" key="1">
    <source>
        <dbReference type="ARBA" id="ARBA00004651"/>
    </source>
</evidence>
<dbReference type="AlphaFoldDB" id="A0A0S3K6U6"/>
<dbReference type="NCBIfam" id="TIGR02141">
    <property type="entry name" value="modB_ABC"/>
    <property type="match status" value="1"/>
</dbReference>
<evidence type="ECO:0000313" key="14">
    <source>
        <dbReference type="Proteomes" id="UP000065511"/>
    </source>
</evidence>
<comment type="function">
    <text evidence="10">Part of the binding-protein-dependent transport system for molybdenum; probably responsible for the translocation of the substrate across the membrane.</text>
</comment>
<feature type="domain" description="ABC transmembrane type-1" evidence="11">
    <location>
        <begin position="6"/>
        <end position="211"/>
    </location>
</feature>
<dbReference type="EMBL" id="JXLC01000004">
    <property type="protein sequence ID" value="OJG92682.1"/>
    <property type="molecule type" value="Genomic_DNA"/>
</dbReference>
<dbReference type="KEGG" id="ess:ATZ33_00985"/>
<feature type="transmembrane region" description="Helical" evidence="9">
    <location>
        <begin position="6"/>
        <end position="29"/>
    </location>
</feature>
<evidence type="ECO:0000256" key="7">
    <source>
        <dbReference type="ARBA" id="ARBA00022989"/>
    </source>
</evidence>
<dbReference type="RefSeq" id="WP_071876688.1">
    <property type="nucleotide sequence ID" value="NZ_JXLC01000004.1"/>
</dbReference>
<feature type="transmembrane region" description="Helical" evidence="9">
    <location>
        <begin position="196"/>
        <end position="214"/>
    </location>
</feature>
<comment type="subcellular location">
    <subcellularLocation>
        <location evidence="1 9">Cell membrane</location>
        <topology evidence="1 9">Multi-pass membrane protein</topology>
    </subcellularLocation>
</comment>
<keyword evidence="5 10" id="KW-0500">Molybdenum</keyword>
<gene>
    <name evidence="12" type="ORF">ATZ33_00985</name>
    <name evidence="13" type="ORF">RV15_GL002627</name>
</gene>
<dbReference type="Proteomes" id="UP000183039">
    <property type="component" value="Unassembled WGS sequence"/>
</dbReference>
<organism evidence="13 15">
    <name type="scientific">Enterococcus silesiacus</name>
    <dbReference type="NCBI Taxonomy" id="332949"/>
    <lineage>
        <taxon>Bacteria</taxon>
        <taxon>Bacillati</taxon>
        <taxon>Bacillota</taxon>
        <taxon>Bacilli</taxon>
        <taxon>Lactobacillales</taxon>
        <taxon>Enterococcaceae</taxon>
        <taxon>Enterococcus</taxon>
    </lineage>
</organism>
<reference evidence="13 15" key="1">
    <citation type="submission" date="2014-12" db="EMBL/GenBank/DDBJ databases">
        <title>Draft genome sequences of 29 type strains of Enterococci.</title>
        <authorList>
            <person name="Zhong Z."/>
            <person name="Sun Z."/>
            <person name="Liu W."/>
            <person name="Zhang W."/>
            <person name="Zhang H."/>
        </authorList>
    </citation>
    <scope>NUCLEOTIDE SEQUENCE [LARGE SCALE GENOMIC DNA]</scope>
    <source>
        <strain evidence="13 15">DSM 22801</strain>
    </source>
</reference>
<protein>
    <recommendedName>
        <fullName evidence="10">Molybdenum transport system permease</fullName>
    </recommendedName>
</protein>
<comment type="similarity">
    <text evidence="2 10">Belongs to the binding-protein-dependent transport system permease family. CysTW subfamily.</text>
</comment>
<evidence type="ECO:0000256" key="9">
    <source>
        <dbReference type="RuleBase" id="RU363032"/>
    </source>
</evidence>
<keyword evidence="3 9" id="KW-0813">Transport</keyword>
<evidence type="ECO:0000256" key="2">
    <source>
        <dbReference type="ARBA" id="ARBA00007069"/>
    </source>
</evidence>
<keyword evidence="8 9" id="KW-0472">Membrane</keyword>
<dbReference type="SUPFAM" id="SSF161098">
    <property type="entry name" value="MetI-like"/>
    <property type="match status" value="1"/>
</dbReference>
<evidence type="ECO:0000313" key="15">
    <source>
        <dbReference type="Proteomes" id="UP000183039"/>
    </source>
</evidence>
<evidence type="ECO:0000313" key="13">
    <source>
        <dbReference type="EMBL" id="OJG92682.1"/>
    </source>
</evidence>
<sequence length="223" mass="24140">MDLSPIIISFQTASIAIIATFLSGTLIAYQVFRMKNHGLKILLNSLFTLPLVLPPTVFGFFLLDIFGVQQPVGRFLLDFFAVKVVFSWTATVIAAVAVSFPLMYRSAIAAFEQVDSEIIAAAQTLGFSERKMFLKIALPLSINGLLAGGVLAFARGLGEFGATTMLAGNIAGKTRTLPLAIYSAVAAGDWALAQKYVAIIVIICLLMLFLTELFSRKSRRTHA</sequence>
<reference evidence="12 14" key="2">
    <citation type="submission" date="2015-12" db="EMBL/GenBank/DDBJ databases">
        <authorList>
            <person name="Lauer A."/>
            <person name="Humrighouse B."/>
            <person name="Loparev V."/>
            <person name="Shewmaker P.L."/>
            <person name="Whitney A.M."/>
            <person name="McLaughlin R.W."/>
        </authorList>
    </citation>
    <scope>NUCLEOTIDE SEQUENCE [LARGE SCALE GENOMIC DNA]</scope>
    <source>
        <strain evidence="12 14">LMG 23085</strain>
    </source>
</reference>
<dbReference type="Proteomes" id="UP000065511">
    <property type="component" value="Chromosome"/>
</dbReference>
<dbReference type="OrthoDB" id="9795403at2"/>
<dbReference type="GO" id="GO:0015098">
    <property type="term" value="F:molybdate ion transmembrane transporter activity"/>
    <property type="evidence" value="ECO:0007669"/>
    <property type="project" value="UniProtKB-UniRule"/>
</dbReference>
<dbReference type="Pfam" id="PF00528">
    <property type="entry name" value="BPD_transp_1"/>
    <property type="match status" value="1"/>
</dbReference>
<proteinExistence type="inferred from homology"/>
<evidence type="ECO:0000256" key="3">
    <source>
        <dbReference type="ARBA" id="ARBA00022448"/>
    </source>
</evidence>
<dbReference type="InterPro" id="IPR011867">
    <property type="entry name" value="ModB_ABC"/>
</dbReference>
<keyword evidence="6 9" id="KW-0812">Transmembrane</keyword>
<dbReference type="PROSITE" id="PS50928">
    <property type="entry name" value="ABC_TM1"/>
    <property type="match status" value="1"/>
</dbReference>
<feature type="transmembrane region" description="Helical" evidence="9">
    <location>
        <begin position="133"/>
        <end position="154"/>
    </location>
</feature>
<dbReference type="PANTHER" id="PTHR30183">
    <property type="entry name" value="MOLYBDENUM TRANSPORT SYSTEM PERMEASE PROTEIN MODB"/>
    <property type="match status" value="1"/>
</dbReference>
<dbReference type="CDD" id="cd06261">
    <property type="entry name" value="TM_PBP2"/>
    <property type="match status" value="1"/>
</dbReference>
<dbReference type="PANTHER" id="PTHR30183:SF3">
    <property type="entry name" value="MOLYBDENUM TRANSPORT SYSTEM PERMEASE PROTEIN MODB"/>
    <property type="match status" value="1"/>
</dbReference>
<dbReference type="GO" id="GO:0005886">
    <property type="term" value="C:plasma membrane"/>
    <property type="evidence" value="ECO:0007669"/>
    <property type="project" value="UniProtKB-SubCell"/>
</dbReference>
<dbReference type="InterPro" id="IPR000515">
    <property type="entry name" value="MetI-like"/>
</dbReference>